<feature type="domain" description="GH16" evidence="2">
    <location>
        <begin position="26"/>
        <end position="288"/>
    </location>
</feature>
<evidence type="ECO:0000259" key="2">
    <source>
        <dbReference type="PROSITE" id="PS51762"/>
    </source>
</evidence>
<dbReference type="InterPro" id="IPR013320">
    <property type="entry name" value="ConA-like_dom_sf"/>
</dbReference>
<proteinExistence type="inferred from homology"/>
<evidence type="ECO:0000313" key="3">
    <source>
        <dbReference type="EMBL" id="MBC8596538.1"/>
    </source>
</evidence>
<dbReference type="Gene3D" id="2.60.120.200">
    <property type="match status" value="1"/>
</dbReference>
<organism evidence="3 4">
    <name type="scientific">Qingrenia yutianensis</name>
    <dbReference type="NCBI Taxonomy" id="2763676"/>
    <lineage>
        <taxon>Bacteria</taxon>
        <taxon>Bacillati</taxon>
        <taxon>Bacillota</taxon>
        <taxon>Clostridia</taxon>
        <taxon>Eubacteriales</taxon>
        <taxon>Oscillospiraceae</taxon>
        <taxon>Qingrenia</taxon>
    </lineage>
</organism>
<dbReference type="RefSeq" id="WP_262432005.1">
    <property type="nucleotide sequence ID" value="NZ_JACRTE010000006.1"/>
</dbReference>
<reference evidence="3" key="1">
    <citation type="submission" date="2020-08" db="EMBL/GenBank/DDBJ databases">
        <title>Genome public.</title>
        <authorList>
            <person name="Liu C."/>
            <person name="Sun Q."/>
        </authorList>
    </citation>
    <scope>NUCLEOTIDE SEQUENCE</scope>
    <source>
        <strain evidence="3">NSJ-50</strain>
    </source>
</reference>
<gene>
    <name evidence="3" type="ORF">H8706_06605</name>
</gene>
<comment type="similarity">
    <text evidence="1">Belongs to the glycosyl hydrolase 16 family.</text>
</comment>
<dbReference type="PANTHER" id="PTHR10963">
    <property type="entry name" value="GLYCOSYL HYDROLASE-RELATED"/>
    <property type="match status" value="1"/>
</dbReference>
<dbReference type="InterPro" id="IPR050546">
    <property type="entry name" value="Glycosyl_Hydrlase_16"/>
</dbReference>
<dbReference type="InterPro" id="IPR000757">
    <property type="entry name" value="Beta-glucanase-like"/>
</dbReference>
<dbReference type="PROSITE" id="PS51762">
    <property type="entry name" value="GH16_2"/>
    <property type="match status" value="1"/>
</dbReference>
<dbReference type="GO" id="GO:0004553">
    <property type="term" value="F:hydrolase activity, hydrolyzing O-glycosyl compounds"/>
    <property type="evidence" value="ECO:0007669"/>
    <property type="project" value="InterPro"/>
</dbReference>
<dbReference type="EMBL" id="JACRTE010000006">
    <property type="protein sequence ID" value="MBC8596538.1"/>
    <property type="molecule type" value="Genomic_DNA"/>
</dbReference>
<evidence type="ECO:0000256" key="1">
    <source>
        <dbReference type="ARBA" id="ARBA00006865"/>
    </source>
</evidence>
<dbReference type="SUPFAM" id="SSF49899">
    <property type="entry name" value="Concanavalin A-like lectins/glucanases"/>
    <property type="match status" value="1"/>
</dbReference>
<dbReference type="PANTHER" id="PTHR10963:SF55">
    <property type="entry name" value="GLYCOSIDE HYDROLASE FAMILY 16 PROTEIN"/>
    <property type="match status" value="1"/>
</dbReference>
<dbReference type="GO" id="GO:0005975">
    <property type="term" value="P:carbohydrate metabolic process"/>
    <property type="evidence" value="ECO:0007669"/>
    <property type="project" value="InterPro"/>
</dbReference>
<dbReference type="AlphaFoldDB" id="A0A926F687"/>
<sequence length="288" mass="32916">MKSYKVENHAPSYLPKEKNWTLVWSDEFDGDKLDESKWNYRLYFWGKKSPTFTKEGVEVDGKSNLHIKLIEKDGNYFSGHLQTGSLTYDIPKDSDGFWPFGKFEGAKFMHKYGYYEIRCRLPKNPGWHAAFWLQAPGIGSSPDASACGVETDIMENYRQHTDNIMLCGNGYGGYGKNSVWPGHFKHPFKETADGWHYYGVDWNKDGYTFYMDGEKVGFQGAPDMPVSNTEEFILVSTECHGYHRAFGENCGDDGHGNVWAGKPVDELLHAVLPDEFVVDHVRVFDEVK</sequence>
<keyword evidence="4" id="KW-1185">Reference proteome</keyword>
<name>A0A926F687_9FIRM</name>
<protein>
    <submittedName>
        <fullName evidence="3">Family 16 glycosylhydrolase</fullName>
    </submittedName>
</protein>
<evidence type="ECO:0000313" key="4">
    <source>
        <dbReference type="Proteomes" id="UP000647416"/>
    </source>
</evidence>
<dbReference type="Pfam" id="PF00722">
    <property type="entry name" value="Glyco_hydro_16"/>
    <property type="match status" value="1"/>
</dbReference>
<comment type="caution">
    <text evidence="3">The sequence shown here is derived from an EMBL/GenBank/DDBJ whole genome shotgun (WGS) entry which is preliminary data.</text>
</comment>
<accession>A0A926F687</accession>
<dbReference type="Proteomes" id="UP000647416">
    <property type="component" value="Unassembled WGS sequence"/>
</dbReference>